<dbReference type="InterPro" id="IPR016024">
    <property type="entry name" value="ARM-type_fold"/>
</dbReference>
<accession>A0AAV1CPD0</accession>
<dbReference type="EMBL" id="OX459120">
    <property type="protein sequence ID" value="CAI9097221.1"/>
    <property type="molecule type" value="Genomic_DNA"/>
</dbReference>
<dbReference type="Proteomes" id="UP001161247">
    <property type="component" value="Chromosome 3"/>
</dbReference>
<gene>
    <name evidence="1" type="ORF">OLC1_LOCUS7772</name>
</gene>
<dbReference type="PANTHER" id="PTHR20938">
    <property type="entry name" value="INTEGRATOR COMPLEX SUBUNIT 4"/>
    <property type="match status" value="1"/>
</dbReference>
<keyword evidence="2" id="KW-1185">Reference proteome</keyword>
<name>A0AAV1CPD0_OLDCO</name>
<evidence type="ECO:0000313" key="1">
    <source>
        <dbReference type="EMBL" id="CAI9097221.1"/>
    </source>
</evidence>
<dbReference type="GO" id="GO:0005768">
    <property type="term" value="C:endosome"/>
    <property type="evidence" value="ECO:0007669"/>
    <property type="project" value="TreeGrafter"/>
</dbReference>
<dbReference type="AlphaFoldDB" id="A0AAV1CPD0"/>
<proteinExistence type="predicted"/>
<dbReference type="SUPFAM" id="SSF48371">
    <property type="entry name" value="ARM repeat"/>
    <property type="match status" value="1"/>
</dbReference>
<organism evidence="1 2">
    <name type="scientific">Oldenlandia corymbosa var. corymbosa</name>
    <dbReference type="NCBI Taxonomy" id="529605"/>
    <lineage>
        <taxon>Eukaryota</taxon>
        <taxon>Viridiplantae</taxon>
        <taxon>Streptophyta</taxon>
        <taxon>Embryophyta</taxon>
        <taxon>Tracheophyta</taxon>
        <taxon>Spermatophyta</taxon>
        <taxon>Magnoliopsida</taxon>
        <taxon>eudicotyledons</taxon>
        <taxon>Gunneridae</taxon>
        <taxon>Pentapetalae</taxon>
        <taxon>asterids</taxon>
        <taxon>lamiids</taxon>
        <taxon>Gentianales</taxon>
        <taxon>Rubiaceae</taxon>
        <taxon>Rubioideae</taxon>
        <taxon>Spermacoceae</taxon>
        <taxon>Hedyotis-Oldenlandia complex</taxon>
        <taxon>Oldenlandia</taxon>
    </lineage>
</organism>
<evidence type="ECO:0000313" key="2">
    <source>
        <dbReference type="Proteomes" id="UP001161247"/>
    </source>
</evidence>
<dbReference type="InterPro" id="IPR011989">
    <property type="entry name" value="ARM-like"/>
</dbReference>
<reference evidence="1" key="1">
    <citation type="submission" date="2023-03" db="EMBL/GenBank/DDBJ databases">
        <authorList>
            <person name="Julca I."/>
        </authorList>
    </citation>
    <scope>NUCLEOTIDE SEQUENCE</scope>
</reference>
<sequence length="939" mass="105929">MELRLMSAAAQNLQSELADSHGIALSLITNPSTSISTLSSLLNSLILNLQNSTYHPRRIISLLYALSRHHSNDLRREIFPVLRRFAVLPPTPVSSITHSLSILFSTDDPSNDVADESLFLSLCFRPLRPSQRHWLLRNASRFTLRPSVLITVMLGFTKDPYPSTRKAALDVLVCLAKFVEATEDQSLVEGCYFRATELLFDADEFVRCSAVRVVSEWGPLLVKANQDKWKLEWSDTLFVQLCSMVRDMSMKVRLEAFTALARVEIVSEGILLQTLSKKVSSATKEKSYPGRYTDKLFRLPASNVAFAFVHGLEDEFPEVRRSACIALRNLATLSADFAHEAVTLLMDMLNDDSVDLRLQALDTMLQMVMSDLLKVQEGHLHMLLGTLVDSSPLIRSAVRKVLELVKLHRFSMFKSCFEGLVRNMEEYPQDEADLLFVFLCIGQNHGKFVVLLIEKTVEEIEPSFGGTLRFESVRTVALLVLAISAPVSVEQSICSVPPRIFSYASTLLGRVCHSLAGHLNQNDLLSRLFQCSQFSFQSDFDFSRGGPIFPLLRRDVFFSEKTNGVSGSYFPKYFEPQHIYDETANCLSNIIEKVHDVWPLVHSGFIDEATRILRGWKKELKALTRDSTEPTAETVFVLQYLDVIELLGRVWMHRMFPLRSCSRGLGILEVLLAQLETNLNEMRYKFIGLTNEQEVHILEILLVAYTLQVCSLKACLRSYLEELSSIVAQMEHLVAGSGSAKVSGYVLELQKALGKIGRAGHDGSASCIISRHYDLDHSMDSALDNLYLLQKSTEHYSLRQFMMFTRTLFHVKVDLDLHNDFENPLHYISGLPVGIPCKITLCNISSNSRVWLKMTLHEKLSEYLELNGLSSGCDDERRESTVVAPFYRTPKISCFTLKVCAALELPSKGVSRSKTFKGPTGKLIKLSEEKVVYLSRRVK</sequence>
<protein>
    <submittedName>
        <fullName evidence="1">OLC1v1033595C1</fullName>
    </submittedName>
</protein>
<dbReference type="GO" id="GO:0010496">
    <property type="term" value="P:intercellular transport"/>
    <property type="evidence" value="ECO:0007669"/>
    <property type="project" value="TreeGrafter"/>
</dbReference>
<dbReference type="PANTHER" id="PTHR20938:SF0">
    <property type="entry name" value="INTEGRATOR COMPLEX SUBUNIT 4"/>
    <property type="match status" value="1"/>
</dbReference>
<dbReference type="Gene3D" id="1.25.10.10">
    <property type="entry name" value="Leucine-rich Repeat Variant"/>
    <property type="match status" value="2"/>
</dbReference>